<evidence type="ECO:0000313" key="3">
    <source>
        <dbReference type="Proteomes" id="UP001244552"/>
    </source>
</evidence>
<organism evidence="2 3">
    <name type="scientific">Azospirillum picis</name>
    <dbReference type="NCBI Taxonomy" id="488438"/>
    <lineage>
        <taxon>Bacteria</taxon>
        <taxon>Pseudomonadati</taxon>
        <taxon>Pseudomonadota</taxon>
        <taxon>Alphaproteobacteria</taxon>
        <taxon>Rhodospirillales</taxon>
        <taxon>Azospirillaceae</taxon>
        <taxon>Azospirillum</taxon>
    </lineage>
</organism>
<keyword evidence="3" id="KW-1185">Reference proteome</keyword>
<protein>
    <recommendedName>
        <fullName evidence="1">PilZ domain-containing protein</fullName>
    </recommendedName>
</protein>
<dbReference type="Proteomes" id="UP001244552">
    <property type="component" value="Unassembled WGS sequence"/>
</dbReference>
<gene>
    <name evidence="2" type="ORF">QO018_002858</name>
</gene>
<name>A0ABU0MKT6_9PROT</name>
<dbReference type="InterPro" id="IPR009875">
    <property type="entry name" value="PilZ_domain"/>
</dbReference>
<dbReference type="RefSeq" id="WP_307354415.1">
    <property type="nucleotide sequence ID" value="NZ_JAGINO010000009.1"/>
</dbReference>
<reference evidence="2 3" key="1">
    <citation type="submission" date="2023-07" db="EMBL/GenBank/DDBJ databases">
        <title>Genomic Encyclopedia of Type Strains, Phase IV (KMG-IV): sequencing the most valuable type-strain genomes for metagenomic binning, comparative biology and taxonomic classification.</title>
        <authorList>
            <person name="Goeker M."/>
        </authorList>
    </citation>
    <scope>NUCLEOTIDE SEQUENCE [LARGE SCALE GENOMIC DNA]</scope>
    <source>
        <strain evidence="2 3">DSM 19922</strain>
    </source>
</reference>
<accession>A0ABU0MKT6</accession>
<feature type="domain" description="PilZ" evidence="1">
    <location>
        <begin position="52"/>
        <end position="141"/>
    </location>
</feature>
<comment type="caution">
    <text evidence="2">The sequence shown here is derived from an EMBL/GenBank/DDBJ whole genome shotgun (WGS) entry which is preliminary data.</text>
</comment>
<proteinExistence type="predicted"/>
<evidence type="ECO:0000259" key="1">
    <source>
        <dbReference type="Pfam" id="PF07238"/>
    </source>
</evidence>
<dbReference type="EMBL" id="JAUSVU010000009">
    <property type="protein sequence ID" value="MDQ0533991.1"/>
    <property type="molecule type" value="Genomic_DNA"/>
</dbReference>
<evidence type="ECO:0000313" key="2">
    <source>
        <dbReference type="EMBL" id="MDQ0533991.1"/>
    </source>
</evidence>
<dbReference type="Pfam" id="PF07238">
    <property type="entry name" value="PilZ"/>
    <property type="match status" value="1"/>
</dbReference>
<dbReference type="SUPFAM" id="SSF141371">
    <property type="entry name" value="PilZ domain-like"/>
    <property type="match status" value="1"/>
</dbReference>
<sequence>MAARIAAVSREAAAAGERAGEVNDLSGRVAAGIDQLRRVLIAAIRTATPEVNRRAAPRYPLNRAGRITVGGQEVPVTVDNASEGGAQVSGVPQGVWDRLAEGTPLHLVLPGLEPVAATVRTLERAAGGRLHVTFIVPDVERDRFVDRFRRLAAGLVPLDQAA</sequence>